<comment type="caution">
    <text evidence="3">The sequence shown here is derived from an EMBL/GenBank/DDBJ whole genome shotgun (WGS) entry which is preliminary data.</text>
</comment>
<proteinExistence type="predicted"/>
<keyword evidence="2" id="KW-0472">Membrane</keyword>
<dbReference type="InterPro" id="IPR036259">
    <property type="entry name" value="MFS_trans_sf"/>
</dbReference>
<protein>
    <submittedName>
        <fullName evidence="3">Solute carrier family 22 member 13</fullName>
    </submittedName>
</protein>
<keyword evidence="4" id="KW-1185">Reference proteome</keyword>
<evidence type="ECO:0000256" key="1">
    <source>
        <dbReference type="ARBA" id="ARBA00004141"/>
    </source>
</evidence>
<dbReference type="Gene3D" id="1.20.1250.20">
    <property type="entry name" value="MFS general substrate transporter like domains"/>
    <property type="match status" value="1"/>
</dbReference>
<dbReference type="AlphaFoldDB" id="A0A4Z2GA93"/>
<evidence type="ECO:0000313" key="4">
    <source>
        <dbReference type="Proteomes" id="UP000314294"/>
    </source>
</evidence>
<evidence type="ECO:0000256" key="2">
    <source>
        <dbReference type="SAM" id="Phobius"/>
    </source>
</evidence>
<comment type="subcellular location">
    <subcellularLocation>
        <location evidence="1">Membrane</location>
        <topology evidence="1">Multi-pass membrane protein</topology>
    </subcellularLocation>
</comment>
<keyword evidence="2" id="KW-0812">Transmembrane</keyword>
<gene>
    <name evidence="3" type="primary">Slc22a13</name>
    <name evidence="3" type="ORF">EYF80_039629</name>
</gene>
<feature type="transmembrane region" description="Helical" evidence="2">
    <location>
        <begin position="40"/>
        <end position="64"/>
    </location>
</feature>
<dbReference type="GO" id="GO:0016020">
    <property type="term" value="C:membrane"/>
    <property type="evidence" value="ECO:0007669"/>
    <property type="project" value="UniProtKB-SubCell"/>
</dbReference>
<sequence>MSLIPPVEGQQFAVQTATALGAISGRFGGLLAPLLNILAVYHWTIPTIVFSSLTLVSGALCLLLPETKNKDLPESADEAEVNRDVTCTNKTRCSNSESTKL</sequence>
<dbReference type="OrthoDB" id="5296287at2759"/>
<organism evidence="3 4">
    <name type="scientific">Liparis tanakae</name>
    <name type="common">Tanaka's snailfish</name>
    <dbReference type="NCBI Taxonomy" id="230148"/>
    <lineage>
        <taxon>Eukaryota</taxon>
        <taxon>Metazoa</taxon>
        <taxon>Chordata</taxon>
        <taxon>Craniata</taxon>
        <taxon>Vertebrata</taxon>
        <taxon>Euteleostomi</taxon>
        <taxon>Actinopterygii</taxon>
        <taxon>Neopterygii</taxon>
        <taxon>Teleostei</taxon>
        <taxon>Neoteleostei</taxon>
        <taxon>Acanthomorphata</taxon>
        <taxon>Eupercaria</taxon>
        <taxon>Perciformes</taxon>
        <taxon>Cottioidei</taxon>
        <taxon>Cottales</taxon>
        <taxon>Liparidae</taxon>
        <taxon>Liparis</taxon>
    </lineage>
</organism>
<dbReference type="SUPFAM" id="SSF103473">
    <property type="entry name" value="MFS general substrate transporter"/>
    <property type="match status" value="1"/>
</dbReference>
<dbReference type="Proteomes" id="UP000314294">
    <property type="component" value="Unassembled WGS sequence"/>
</dbReference>
<accession>A0A4Z2GA93</accession>
<evidence type="ECO:0000313" key="3">
    <source>
        <dbReference type="EMBL" id="TNN50140.1"/>
    </source>
</evidence>
<reference evidence="3 4" key="1">
    <citation type="submission" date="2019-03" db="EMBL/GenBank/DDBJ databases">
        <title>First draft genome of Liparis tanakae, snailfish: a comprehensive survey of snailfish specific genes.</title>
        <authorList>
            <person name="Kim W."/>
            <person name="Song I."/>
            <person name="Jeong J.-H."/>
            <person name="Kim D."/>
            <person name="Kim S."/>
            <person name="Ryu S."/>
            <person name="Song J.Y."/>
            <person name="Lee S.K."/>
        </authorList>
    </citation>
    <scope>NUCLEOTIDE SEQUENCE [LARGE SCALE GENOMIC DNA]</scope>
    <source>
        <tissue evidence="3">Muscle</tissue>
    </source>
</reference>
<keyword evidence="2" id="KW-1133">Transmembrane helix</keyword>
<name>A0A4Z2GA93_9TELE</name>
<dbReference type="EMBL" id="SRLO01000629">
    <property type="protein sequence ID" value="TNN50140.1"/>
    <property type="molecule type" value="Genomic_DNA"/>
</dbReference>